<keyword evidence="3" id="KW-1185">Reference proteome</keyword>
<gene>
    <name evidence="2" type="ORF">PoB_006464600</name>
</gene>
<reference evidence="2 3" key="1">
    <citation type="journal article" date="2021" name="Elife">
        <title>Chloroplast acquisition without the gene transfer in kleptoplastic sea slugs, Plakobranchus ocellatus.</title>
        <authorList>
            <person name="Maeda T."/>
            <person name="Takahashi S."/>
            <person name="Yoshida T."/>
            <person name="Shimamura S."/>
            <person name="Takaki Y."/>
            <person name="Nagai Y."/>
            <person name="Toyoda A."/>
            <person name="Suzuki Y."/>
            <person name="Arimoto A."/>
            <person name="Ishii H."/>
            <person name="Satoh N."/>
            <person name="Nishiyama T."/>
            <person name="Hasebe M."/>
            <person name="Maruyama T."/>
            <person name="Minagawa J."/>
            <person name="Obokata J."/>
            <person name="Shigenobu S."/>
        </authorList>
    </citation>
    <scope>NUCLEOTIDE SEQUENCE [LARGE SCALE GENOMIC DNA]</scope>
</reference>
<feature type="domain" description="GP-PDE" evidence="1">
    <location>
        <begin position="1"/>
        <end position="256"/>
    </location>
</feature>
<dbReference type="PANTHER" id="PTHR46320:SF1">
    <property type="entry name" value="GLYCEROPHOSPHODIESTER PHOSPHODIESTERASE 1"/>
    <property type="match status" value="1"/>
</dbReference>
<dbReference type="PANTHER" id="PTHR46320">
    <property type="entry name" value="GLYCEROPHOSPHODIESTER PHOSPHODIESTERASE 1"/>
    <property type="match status" value="1"/>
</dbReference>
<evidence type="ECO:0000313" key="3">
    <source>
        <dbReference type="Proteomes" id="UP000735302"/>
    </source>
</evidence>
<name>A0AAV4D1S4_9GAST</name>
<protein>
    <submittedName>
        <fullName evidence="2">Glycerophosphodiester phosphodiesterase 1</fullName>
    </submittedName>
</protein>
<organism evidence="2 3">
    <name type="scientific">Plakobranchus ocellatus</name>
    <dbReference type="NCBI Taxonomy" id="259542"/>
    <lineage>
        <taxon>Eukaryota</taxon>
        <taxon>Metazoa</taxon>
        <taxon>Spiralia</taxon>
        <taxon>Lophotrochozoa</taxon>
        <taxon>Mollusca</taxon>
        <taxon>Gastropoda</taxon>
        <taxon>Heterobranchia</taxon>
        <taxon>Euthyneura</taxon>
        <taxon>Panpulmonata</taxon>
        <taxon>Sacoglossa</taxon>
        <taxon>Placobranchoidea</taxon>
        <taxon>Plakobranchidae</taxon>
        <taxon>Plakobranchus</taxon>
    </lineage>
</organism>
<dbReference type="GO" id="GO:0006644">
    <property type="term" value="P:phospholipid metabolic process"/>
    <property type="evidence" value="ECO:0007669"/>
    <property type="project" value="TreeGrafter"/>
</dbReference>
<proteinExistence type="predicted"/>
<dbReference type="GO" id="GO:0006580">
    <property type="term" value="P:ethanolamine metabolic process"/>
    <property type="evidence" value="ECO:0007669"/>
    <property type="project" value="TreeGrafter"/>
</dbReference>
<dbReference type="InterPro" id="IPR030395">
    <property type="entry name" value="GP_PDE_dom"/>
</dbReference>
<dbReference type="GO" id="GO:0005886">
    <property type="term" value="C:plasma membrane"/>
    <property type="evidence" value="ECO:0007669"/>
    <property type="project" value="TreeGrafter"/>
</dbReference>
<accession>A0AAV4D1S4</accession>
<comment type="caution">
    <text evidence="2">The sequence shown here is derived from an EMBL/GenBank/DDBJ whole genome shotgun (WGS) entry which is preliminary data.</text>
</comment>
<evidence type="ECO:0000259" key="1">
    <source>
        <dbReference type="PROSITE" id="PS51704"/>
    </source>
</evidence>
<evidence type="ECO:0000313" key="2">
    <source>
        <dbReference type="EMBL" id="GFO38141.1"/>
    </source>
</evidence>
<dbReference type="GO" id="GO:0008889">
    <property type="term" value="F:glycerophosphodiester phosphodiesterase activity"/>
    <property type="evidence" value="ECO:0007669"/>
    <property type="project" value="TreeGrafter"/>
</dbReference>
<dbReference type="SUPFAM" id="SSF51695">
    <property type="entry name" value="PLC-like phosphodiesterases"/>
    <property type="match status" value="1"/>
</dbReference>
<dbReference type="PROSITE" id="PS51704">
    <property type="entry name" value="GP_PDE"/>
    <property type="match status" value="1"/>
</dbReference>
<dbReference type="Pfam" id="PF03009">
    <property type="entry name" value="GDPD"/>
    <property type="match status" value="1"/>
</dbReference>
<dbReference type="Proteomes" id="UP000735302">
    <property type="component" value="Unassembled WGS sequence"/>
</dbReference>
<sequence length="256" mass="28821">MYVSTCIYFQAISLGIPAVEIDLEITRDGVGVVHHGPELDSTTDGTGRISKVTYDYIRTLNAAAKDPNKDKYPVARIPTIDECLRLCIENSVVVFIDCKSDAPRTAKMIADLYQKYPELYGLGIVCSFYPHLIYSVRQADSNIITAVTHRSFYITMEGNGVERNKELWKRIIAPFADVLLEWGHRALIWFLCGNSFFLCSKDKICKDTKVFYDALGIRLVAWTVNEPVEKQLLINHLGIPVITDGLNMPSTISDLH</sequence>
<dbReference type="EMBL" id="BLXT01007309">
    <property type="protein sequence ID" value="GFO38141.1"/>
    <property type="molecule type" value="Genomic_DNA"/>
</dbReference>
<dbReference type="GO" id="GO:0070291">
    <property type="term" value="P:N-acylethanolamine metabolic process"/>
    <property type="evidence" value="ECO:0007669"/>
    <property type="project" value="TreeGrafter"/>
</dbReference>
<dbReference type="Gene3D" id="3.20.20.190">
    <property type="entry name" value="Phosphatidylinositol (PI) phosphodiesterase"/>
    <property type="match status" value="1"/>
</dbReference>
<dbReference type="AlphaFoldDB" id="A0AAV4D1S4"/>
<dbReference type="InterPro" id="IPR017946">
    <property type="entry name" value="PLC-like_Pdiesterase_TIM-brl"/>
</dbReference>